<evidence type="ECO:0000256" key="3">
    <source>
        <dbReference type="ARBA" id="ARBA00022679"/>
    </source>
</evidence>
<dbReference type="Pfam" id="PF22640">
    <property type="entry name" value="ManC_GMP_beta-helix"/>
    <property type="match status" value="1"/>
</dbReference>
<evidence type="ECO:0000259" key="9">
    <source>
        <dbReference type="Pfam" id="PF00483"/>
    </source>
</evidence>
<feature type="domain" description="Mannose-6-phosphate isomerase type II C-terminal" evidence="10">
    <location>
        <begin position="355"/>
        <end position="469"/>
    </location>
</feature>
<reference evidence="12 13" key="1">
    <citation type="submission" date="2015-07" db="EMBL/GenBank/DDBJ databases">
        <title>Whole genome sequencing of Bosea vaviloviae isolated from cave pool.</title>
        <authorList>
            <person name="Tan N.E.H."/>
            <person name="Lee Y.P."/>
            <person name="Gan H.M."/>
            <person name="Barton H."/>
            <person name="Savka M.A."/>
        </authorList>
    </citation>
    <scope>NUCLEOTIDE SEQUENCE [LARGE SCALE GENOMIC DNA]</scope>
    <source>
        <strain evidence="12 13">SD260</strain>
    </source>
</reference>
<dbReference type="EMBL" id="LGSZ01000028">
    <property type="protein sequence ID" value="KPH81478.1"/>
    <property type="molecule type" value="Genomic_DNA"/>
</dbReference>
<dbReference type="AlphaFoldDB" id="A0A0N1N430"/>
<proteinExistence type="inferred from homology"/>
<dbReference type="InterPro" id="IPR054566">
    <property type="entry name" value="ManC/GMP-like_b-helix"/>
</dbReference>
<evidence type="ECO:0000256" key="7">
    <source>
        <dbReference type="ARBA" id="ARBA00047343"/>
    </source>
</evidence>
<dbReference type="SUPFAM" id="SSF53448">
    <property type="entry name" value="Nucleotide-diphospho-sugar transferases"/>
    <property type="match status" value="1"/>
</dbReference>
<comment type="similarity">
    <text evidence="1 8">Belongs to the mannose-6-phosphate isomerase type 2 family.</text>
</comment>
<dbReference type="CDD" id="cd02213">
    <property type="entry name" value="cupin_PMI_typeII_C"/>
    <property type="match status" value="1"/>
</dbReference>
<evidence type="ECO:0000256" key="8">
    <source>
        <dbReference type="RuleBase" id="RU004190"/>
    </source>
</evidence>
<dbReference type="InterPro" id="IPR049577">
    <property type="entry name" value="GMPP_N"/>
</dbReference>
<name>A0A0N1N430_9HYPH</name>
<keyword evidence="6" id="KW-0342">GTP-binding</keyword>
<comment type="caution">
    <text evidence="12">The sequence shown here is derived from an EMBL/GenBank/DDBJ whole genome shotgun (WGS) entry which is preliminary data.</text>
</comment>
<dbReference type="Gene3D" id="3.90.550.10">
    <property type="entry name" value="Spore Coat Polysaccharide Biosynthesis Protein SpsA, Chain A"/>
    <property type="match status" value="1"/>
</dbReference>
<dbReference type="PANTHER" id="PTHR46390">
    <property type="entry name" value="MANNOSE-1-PHOSPHATE GUANYLYLTRANSFERASE"/>
    <property type="match status" value="1"/>
</dbReference>
<dbReference type="Pfam" id="PF00483">
    <property type="entry name" value="NTP_transferase"/>
    <property type="match status" value="1"/>
</dbReference>
<dbReference type="GO" id="GO:0009298">
    <property type="term" value="P:GDP-mannose biosynthetic process"/>
    <property type="evidence" value="ECO:0007669"/>
    <property type="project" value="TreeGrafter"/>
</dbReference>
<dbReference type="RefSeq" id="WP_054208306.1">
    <property type="nucleotide sequence ID" value="NZ_LGSZ01000028.1"/>
</dbReference>
<organism evidence="12 13">
    <name type="scientific">Bosea vaviloviae</name>
    <dbReference type="NCBI Taxonomy" id="1526658"/>
    <lineage>
        <taxon>Bacteria</taxon>
        <taxon>Pseudomonadati</taxon>
        <taxon>Pseudomonadota</taxon>
        <taxon>Alphaproteobacteria</taxon>
        <taxon>Hyphomicrobiales</taxon>
        <taxon>Boseaceae</taxon>
        <taxon>Bosea</taxon>
    </lineage>
</organism>
<feature type="domain" description="Nucleotidyl transferase" evidence="9">
    <location>
        <begin position="11"/>
        <end position="289"/>
    </location>
</feature>
<dbReference type="InterPro" id="IPR006375">
    <property type="entry name" value="Man1P_GuaTrfase/Man6P_Isoase"/>
</dbReference>
<dbReference type="Gene3D" id="2.60.120.10">
    <property type="entry name" value="Jelly Rolls"/>
    <property type="match status" value="1"/>
</dbReference>
<comment type="catalytic activity">
    <reaction evidence="7">
        <text>alpha-D-mannose 1-phosphate + GTP + H(+) = GDP-alpha-D-mannose + diphosphate</text>
        <dbReference type="Rhea" id="RHEA:15229"/>
        <dbReference type="ChEBI" id="CHEBI:15378"/>
        <dbReference type="ChEBI" id="CHEBI:33019"/>
        <dbReference type="ChEBI" id="CHEBI:37565"/>
        <dbReference type="ChEBI" id="CHEBI:57527"/>
        <dbReference type="ChEBI" id="CHEBI:58409"/>
        <dbReference type="EC" id="2.7.7.13"/>
    </reaction>
</comment>
<dbReference type="InterPro" id="IPR051161">
    <property type="entry name" value="Mannose-6P_isomerase_type2"/>
</dbReference>
<gene>
    <name evidence="12" type="primary">cpsB</name>
    <name evidence="12" type="ORF">AE618_06845</name>
</gene>
<evidence type="ECO:0000313" key="13">
    <source>
        <dbReference type="Proteomes" id="UP000037822"/>
    </source>
</evidence>
<evidence type="ECO:0000259" key="11">
    <source>
        <dbReference type="Pfam" id="PF22640"/>
    </source>
</evidence>
<dbReference type="SUPFAM" id="SSF51182">
    <property type="entry name" value="RmlC-like cupins"/>
    <property type="match status" value="1"/>
</dbReference>
<dbReference type="FunFam" id="2.60.120.10:FF:000032">
    <property type="entry name" value="Mannose-1-phosphate guanylyltransferase/mannose-6-phosphate isomerase"/>
    <property type="match status" value="1"/>
</dbReference>
<dbReference type="PANTHER" id="PTHR46390:SF1">
    <property type="entry name" value="MANNOSE-1-PHOSPHATE GUANYLYLTRANSFERASE"/>
    <property type="match status" value="1"/>
</dbReference>
<evidence type="ECO:0000256" key="6">
    <source>
        <dbReference type="ARBA" id="ARBA00023134"/>
    </source>
</evidence>
<protein>
    <recommendedName>
        <fullName evidence="2">mannose-1-phosphate guanylyltransferase</fullName>
        <ecNumber evidence="2">2.7.7.13</ecNumber>
    </recommendedName>
</protein>
<dbReference type="InterPro" id="IPR014710">
    <property type="entry name" value="RmlC-like_jellyroll"/>
</dbReference>
<keyword evidence="5" id="KW-0547">Nucleotide-binding</keyword>
<keyword evidence="13" id="KW-1185">Reference proteome</keyword>
<dbReference type="GO" id="GO:0000271">
    <property type="term" value="P:polysaccharide biosynthetic process"/>
    <property type="evidence" value="ECO:0007669"/>
    <property type="project" value="InterPro"/>
</dbReference>
<dbReference type="GO" id="GO:0005525">
    <property type="term" value="F:GTP binding"/>
    <property type="evidence" value="ECO:0007669"/>
    <property type="project" value="UniProtKB-KW"/>
</dbReference>
<dbReference type="CDD" id="cd02509">
    <property type="entry name" value="GDP-M1P_Guanylyltransferase"/>
    <property type="match status" value="1"/>
</dbReference>
<accession>A0A0N1N430</accession>
<dbReference type="Proteomes" id="UP000037822">
    <property type="component" value="Unassembled WGS sequence"/>
</dbReference>
<evidence type="ECO:0000256" key="5">
    <source>
        <dbReference type="ARBA" id="ARBA00022741"/>
    </source>
</evidence>
<evidence type="ECO:0000313" key="12">
    <source>
        <dbReference type="EMBL" id="KPH81478.1"/>
    </source>
</evidence>
<dbReference type="Pfam" id="PF01050">
    <property type="entry name" value="MannoseP_isomer"/>
    <property type="match status" value="1"/>
</dbReference>
<evidence type="ECO:0000256" key="1">
    <source>
        <dbReference type="ARBA" id="ARBA00006115"/>
    </source>
</evidence>
<dbReference type="PATRIC" id="fig|1526658.3.peg.2036"/>
<dbReference type="NCBIfam" id="TIGR01479">
    <property type="entry name" value="GMP_PMI"/>
    <property type="match status" value="1"/>
</dbReference>
<dbReference type="InterPro" id="IPR029044">
    <property type="entry name" value="Nucleotide-diphossugar_trans"/>
</dbReference>
<evidence type="ECO:0000256" key="2">
    <source>
        <dbReference type="ARBA" id="ARBA00012387"/>
    </source>
</evidence>
<dbReference type="InterPro" id="IPR001538">
    <property type="entry name" value="Man6P_isomerase-2_C"/>
</dbReference>
<dbReference type="GO" id="GO:0004475">
    <property type="term" value="F:mannose-1-phosphate guanylyltransferase (GTP) activity"/>
    <property type="evidence" value="ECO:0007669"/>
    <property type="project" value="UniProtKB-EC"/>
</dbReference>
<keyword evidence="4 12" id="KW-0548">Nucleotidyltransferase</keyword>
<dbReference type="OrthoDB" id="9806359at2"/>
<feature type="domain" description="MannoseP isomerase/GMP-like beta-helix" evidence="11">
    <location>
        <begin position="299"/>
        <end position="351"/>
    </location>
</feature>
<dbReference type="EC" id="2.7.7.13" evidence="2"/>
<evidence type="ECO:0000259" key="10">
    <source>
        <dbReference type="Pfam" id="PF01050"/>
    </source>
</evidence>
<evidence type="ECO:0000256" key="4">
    <source>
        <dbReference type="ARBA" id="ARBA00022695"/>
    </source>
</evidence>
<keyword evidence="3 12" id="KW-0808">Transferase</keyword>
<dbReference type="InterPro" id="IPR005835">
    <property type="entry name" value="NTP_transferase_dom"/>
</dbReference>
<sequence>MTSNATGLVRPVIMCGGSGTRLWPASREAFPKQFAPLIGELSTFQETLARVNDPSLFGRPLVITNKIHRFMVERQVAEIGLEADILLEPVARDSGPAILASSLYIAEHSPDALVLVLAADHVVLDVPAFRAAVAAGIEAARAGKIVTFGIIPSSPATGYGYIEAGATVAGEARAVARFVEKPDHETALRYVASGYLWNSGNFLFEPATIIDEYAGHDADSVAGVRAAVAGAKTDLGVPVLDEASFLSAKKISIDYAVMERTAHAVVVGGDFGWSDIGGWDALWAVSPQDASFNAATGDVTFIDTTGSYVSSEGQLVAVLGMTDTVVVATRDAVLVADKARSGEIKGLVDTLKKAGRIEATHHARVYRPWGWYRTLEQQDRFQAKRIVVYPGGQLSLQKHLHRSEHWVVVKGTARITVDDSVRDLSENESIYIPRGAIHRLANPGRIDVEIIEVQTGSYLGEDDIIRFEDVYNRA</sequence>
<dbReference type="FunFam" id="3.90.550.10:FF:000046">
    <property type="entry name" value="Mannose-1-phosphate guanylyltransferase (GDP)"/>
    <property type="match status" value="1"/>
</dbReference>
<dbReference type="InterPro" id="IPR011051">
    <property type="entry name" value="RmlC_Cupin_sf"/>
</dbReference>